<dbReference type="EMBL" id="CM044702">
    <property type="protein sequence ID" value="KAI5676935.1"/>
    <property type="molecule type" value="Genomic_DNA"/>
</dbReference>
<organism evidence="1 2">
    <name type="scientific">Catharanthus roseus</name>
    <name type="common">Madagascar periwinkle</name>
    <name type="synonym">Vinca rosea</name>
    <dbReference type="NCBI Taxonomy" id="4058"/>
    <lineage>
        <taxon>Eukaryota</taxon>
        <taxon>Viridiplantae</taxon>
        <taxon>Streptophyta</taxon>
        <taxon>Embryophyta</taxon>
        <taxon>Tracheophyta</taxon>
        <taxon>Spermatophyta</taxon>
        <taxon>Magnoliopsida</taxon>
        <taxon>eudicotyledons</taxon>
        <taxon>Gunneridae</taxon>
        <taxon>Pentapetalae</taxon>
        <taxon>asterids</taxon>
        <taxon>lamiids</taxon>
        <taxon>Gentianales</taxon>
        <taxon>Apocynaceae</taxon>
        <taxon>Rauvolfioideae</taxon>
        <taxon>Vinceae</taxon>
        <taxon>Catharanthinae</taxon>
        <taxon>Catharanthus</taxon>
    </lineage>
</organism>
<evidence type="ECO:0000313" key="1">
    <source>
        <dbReference type="EMBL" id="KAI5676935.1"/>
    </source>
</evidence>
<gene>
    <name evidence="1" type="ORF">M9H77_07885</name>
</gene>
<keyword evidence="2" id="KW-1185">Reference proteome</keyword>
<dbReference type="Proteomes" id="UP001060085">
    <property type="component" value="Linkage Group LG02"/>
</dbReference>
<comment type="caution">
    <text evidence="1">The sequence shown here is derived from an EMBL/GenBank/DDBJ whole genome shotgun (WGS) entry which is preliminary data.</text>
</comment>
<accession>A0ACC0BWD8</accession>
<evidence type="ECO:0000313" key="2">
    <source>
        <dbReference type="Proteomes" id="UP001060085"/>
    </source>
</evidence>
<name>A0ACC0BWD8_CATRO</name>
<protein>
    <submittedName>
        <fullName evidence="1">Uncharacterized protein</fullName>
    </submittedName>
</protein>
<proteinExistence type="predicted"/>
<sequence length="186" mass="21650">MKNLTYRQWQALHLQSPIGDEKLQGPITRARARARRTKEKDDQIAHGFMMAIKEPMKEGLIVTNGTYWKREKSRRGFIMSTNAQLQTPHNEGTTESPHSNFDPMKVIMQELQSMRKEMGDKRRDITNVSMEHKDQINIIGHVTSHTQREVTITILMIILRCQFMALITSIMEVDTPLLEEEEMEDI</sequence>
<reference evidence="2" key="1">
    <citation type="journal article" date="2023" name="Nat. Plants">
        <title>Single-cell RNA sequencing provides a high-resolution roadmap for understanding the multicellular compartmentation of specialized metabolism.</title>
        <authorList>
            <person name="Sun S."/>
            <person name="Shen X."/>
            <person name="Li Y."/>
            <person name="Li Y."/>
            <person name="Wang S."/>
            <person name="Li R."/>
            <person name="Zhang H."/>
            <person name="Shen G."/>
            <person name="Guo B."/>
            <person name="Wei J."/>
            <person name="Xu J."/>
            <person name="St-Pierre B."/>
            <person name="Chen S."/>
            <person name="Sun C."/>
        </authorList>
    </citation>
    <scope>NUCLEOTIDE SEQUENCE [LARGE SCALE GENOMIC DNA]</scope>
</reference>